<sequence length="149" mass="16676">MVVRSSHCARVVDCSAITAMYGLEMSTEPGAIHYENVERHLMEHRELVEGESSENVVLEFRPKPEQDMVIACLWNESPDSDGHLLSFAAITDDPAPEVAAAGHDRTIIQIKPEHIDAWLTPEGRSPTELQAILDDRPTAYYEHRLEKAA</sequence>
<accession>A0ABX6RFF4</accession>
<dbReference type="InterPro" id="IPR036590">
    <property type="entry name" value="SRAP-like"/>
</dbReference>
<dbReference type="Pfam" id="PF02586">
    <property type="entry name" value="SRAP"/>
    <property type="match status" value="1"/>
</dbReference>
<protein>
    <submittedName>
        <fullName evidence="1">SOS response-associated peptidase family protein</fullName>
    </submittedName>
</protein>
<dbReference type="Proteomes" id="UP000515506">
    <property type="component" value="Chromosome"/>
</dbReference>
<proteinExistence type="predicted"/>
<reference evidence="1 2" key="1">
    <citation type="submission" date="2020-08" db="EMBL/GenBank/DDBJ databases">
        <title>Streptomycin resistant and MDR strain, P. mexicana.</title>
        <authorList>
            <person name="Ganesh-kumar S."/>
            <person name="Zhe T."/>
            <person name="Yu Z."/>
            <person name="Min Y."/>
        </authorList>
    </citation>
    <scope>NUCLEOTIDE SEQUENCE [LARGE SCALE GENOMIC DNA]</scope>
    <source>
        <strain evidence="1 2">GTZY</strain>
    </source>
</reference>
<dbReference type="SUPFAM" id="SSF143081">
    <property type="entry name" value="BB1717-like"/>
    <property type="match status" value="1"/>
</dbReference>
<gene>
    <name evidence="1" type="ORF">H4W19_07500</name>
</gene>
<keyword evidence="2" id="KW-1185">Reference proteome</keyword>
<name>A0ABX6RFF4_PSEMX</name>
<dbReference type="InterPro" id="IPR003738">
    <property type="entry name" value="SRAP"/>
</dbReference>
<dbReference type="EMBL" id="CP060028">
    <property type="protein sequence ID" value="QND81576.1"/>
    <property type="molecule type" value="Genomic_DNA"/>
</dbReference>
<evidence type="ECO:0000313" key="2">
    <source>
        <dbReference type="Proteomes" id="UP000515506"/>
    </source>
</evidence>
<organism evidence="1 2">
    <name type="scientific">Pseudoxanthomonas mexicana</name>
    <dbReference type="NCBI Taxonomy" id="128785"/>
    <lineage>
        <taxon>Bacteria</taxon>
        <taxon>Pseudomonadati</taxon>
        <taxon>Pseudomonadota</taxon>
        <taxon>Gammaproteobacteria</taxon>
        <taxon>Lysobacterales</taxon>
        <taxon>Lysobacteraceae</taxon>
        <taxon>Pseudoxanthomonas</taxon>
    </lineage>
</organism>
<dbReference type="Gene3D" id="3.90.1680.10">
    <property type="entry name" value="SOS response associated peptidase-like"/>
    <property type="match status" value="1"/>
</dbReference>
<evidence type="ECO:0000313" key="1">
    <source>
        <dbReference type="EMBL" id="QND81576.1"/>
    </source>
</evidence>